<dbReference type="InterPro" id="IPR027267">
    <property type="entry name" value="AH/BAR_dom_sf"/>
</dbReference>
<evidence type="ECO:0000259" key="8">
    <source>
        <dbReference type="PROSITE" id="PS50081"/>
    </source>
</evidence>
<keyword evidence="3" id="KW-0862">Zinc</keyword>
<dbReference type="Pfam" id="PF00018">
    <property type="entry name" value="SH3_1"/>
    <property type="match status" value="1"/>
</dbReference>
<dbReference type="RefSeq" id="XP_009492321.1">
    <property type="nucleotide sequence ID" value="XM_009494046.1"/>
</dbReference>
<evidence type="ECO:0000256" key="3">
    <source>
        <dbReference type="ARBA" id="ARBA00022833"/>
    </source>
</evidence>
<dbReference type="Pfam" id="PF07653">
    <property type="entry name" value="SH3_2"/>
    <property type="match status" value="1"/>
</dbReference>
<reference evidence="10" key="1">
    <citation type="submission" date="2013-04" db="EMBL/GenBank/DDBJ databases">
        <title>The Genome Sequence of Fonticula alba ATCC 38817.</title>
        <authorList>
            <consortium name="The Broad Institute Genomics Platform"/>
            <person name="Russ C."/>
            <person name="Cuomo C."/>
            <person name="Burger G."/>
            <person name="Gray M.W."/>
            <person name="Holland P.W.H."/>
            <person name="King N."/>
            <person name="Lang F.B.F."/>
            <person name="Roger A.J."/>
            <person name="Ruiz-Trillo I."/>
            <person name="Brown M."/>
            <person name="Walker B."/>
            <person name="Young S."/>
            <person name="Zeng Q."/>
            <person name="Gargeya S."/>
            <person name="Fitzgerald M."/>
            <person name="Haas B."/>
            <person name="Abouelleil A."/>
            <person name="Allen A.W."/>
            <person name="Alvarado L."/>
            <person name="Arachchi H.M."/>
            <person name="Berlin A.M."/>
            <person name="Chapman S.B."/>
            <person name="Gainer-Dewar J."/>
            <person name="Goldberg J."/>
            <person name="Griggs A."/>
            <person name="Gujja S."/>
            <person name="Hansen M."/>
            <person name="Howarth C."/>
            <person name="Imamovic A."/>
            <person name="Ireland A."/>
            <person name="Larimer J."/>
            <person name="McCowan C."/>
            <person name="Murphy C."/>
            <person name="Pearson M."/>
            <person name="Poon T.W."/>
            <person name="Priest M."/>
            <person name="Roberts A."/>
            <person name="Saif S."/>
            <person name="Shea T."/>
            <person name="Sisk P."/>
            <person name="Sykes S."/>
            <person name="Wortman J."/>
            <person name="Nusbaum C."/>
            <person name="Birren B."/>
        </authorList>
    </citation>
    <scope>NUCLEOTIDE SEQUENCE [LARGE SCALE GENOMIC DNA]</scope>
    <source>
        <strain evidence="10">ATCC 38817</strain>
    </source>
</reference>
<feature type="domain" description="SH3" evidence="7">
    <location>
        <begin position="585"/>
        <end position="651"/>
    </location>
</feature>
<feature type="region of interest" description="Disordered" evidence="6">
    <location>
        <begin position="499"/>
        <end position="580"/>
    </location>
</feature>
<feature type="domain" description="SH3" evidence="7">
    <location>
        <begin position="687"/>
        <end position="747"/>
    </location>
</feature>
<dbReference type="InterPro" id="IPR001060">
    <property type="entry name" value="FCH_dom"/>
</dbReference>
<dbReference type="SMART" id="SM00055">
    <property type="entry name" value="FCH"/>
    <property type="match status" value="1"/>
</dbReference>
<dbReference type="PROSITE" id="PS50081">
    <property type="entry name" value="ZF_DAG_PE_2"/>
    <property type="match status" value="1"/>
</dbReference>
<dbReference type="CDD" id="cd00174">
    <property type="entry name" value="SH3"/>
    <property type="match status" value="1"/>
</dbReference>
<gene>
    <name evidence="10" type="ORF">H696_00204</name>
</gene>
<dbReference type="InterPro" id="IPR046349">
    <property type="entry name" value="C1-like_sf"/>
</dbReference>
<dbReference type="PANTHER" id="PTHR15735">
    <property type="entry name" value="FCH AND DOUBLE SH3 DOMAINS PROTEIN"/>
    <property type="match status" value="1"/>
</dbReference>
<feature type="domain" description="F-BAR" evidence="9">
    <location>
        <begin position="33"/>
        <end position="315"/>
    </location>
</feature>
<dbReference type="GeneID" id="20524929"/>
<dbReference type="SUPFAM" id="SSF103657">
    <property type="entry name" value="BAR/IMD domain-like"/>
    <property type="match status" value="1"/>
</dbReference>
<evidence type="ECO:0000256" key="2">
    <source>
        <dbReference type="ARBA" id="ARBA00022723"/>
    </source>
</evidence>
<dbReference type="SMART" id="SM00109">
    <property type="entry name" value="C1"/>
    <property type="match status" value="1"/>
</dbReference>
<dbReference type="FunFam" id="2.30.30.40:FF:000072">
    <property type="entry name" value="Unconventional Myosin IB"/>
    <property type="match status" value="1"/>
</dbReference>
<dbReference type="OrthoDB" id="8783038at2759"/>
<sequence>MADAYAATSPAAAAEHAGDAHAQAFDTAAGDSLSFGYELRDQLDIIDRYARNSIALIDDLRDMAQERAELEKDYASRLERQARSFARRRQKAGRSILGAGSSICAPGSDHAATPSDDPDEARSSIASALATLHTQTEESAKARQELSEQIINEVVNPLKFESRRIEEARNKHLQFAQTLRHLLDQARDQSDKARDAYRKQSASVDAVYNQYDKCPDHNAAQKLERDWNEALREKRERSNEYLLCVEAHNALRFEYYHHLFPAILNNFQELTEHAVWRARELINTFIDSSNLCMDTLRSHNDIVTASVAAVDACADSQLFIRTIRKDWIEPPNEEFKPYSETDAAILHTQYPMGTILMNTYLKYQEELDKAQGGIDGKNRELDGLRTLYESYYSNPSFGDAVKVRQDIIAEERSIALFRVPQVKIAAQKAMIDHAFGPEILGQIRPHAWKSSSKGSCPACGSGLSLFNKGHSCTSCNVAAHSKCQIRLPPMCGADIESQMKRETETPRPSGAAGAVSRINANSGASRPVSMMSQASSSGGSMRSTSGLSLGVSPGGGSGGSPFPNSPLGAQSPVVAGGSATAGGSAHLHSAKVLFDFSGSGSDELTVKTGDEVQVILASDPSFAEADEGWFHVIHQGIRGLIPIAYTDFDAALLHAAPAPAAAAAAAPVGVASPVAATPAGDGSTGATYLFQARALYDYSGGSEQELSLTEGSIINVISTDQDGSGWWMGELNGKVGEFPGNYIERID</sequence>
<protein>
    <submittedName>
        <fullName evidence="10">Uncharacterized protein</fullName>
    </submittedName>
</protein>
<feature type="compositionally biased region" description="Low complexity" evidence="6">
    <location>
        <begin position="529"/>
        <end position="551"/>
    </location>
</feature>
<dbReference type="InterPro" id="IPR031160">
    <property type="entry name" value="F_BAR_dom"/>
</dbReference>
<evidence type="ECO:0000256" key="1">
    <source>
        <dbReference type="ARBA" id="ARBA00022443"/>
    </source>
</evidence>
<evidence type="ECO:0000256" key="5">
    <source>
        <dbReference type="PROSITE-ProRule" id="PRU01077"/>
    </source>
</evidence>
<proteinExistence type="predicted"/>
<keyword evidence="5" id="KW-0175">Coiled coil</keyword>
<evidence type="ECO:0000259" key="7">
    <source>
        <dbReference type="PROSITE" id="PS50002"/>
    </source>
</evidence>
<dbReference type="PROSITE" id="PS51741">
    <property type="entry name" value="F_BAR"/>
    <property type="match status" value="1"/>
</dbReference>
<evidence type="ECO:0000313" key="10">
    <source>
        <dbReference type="EMBL" id="KCV72620.1"/>
    </source>
</evidence>
<evidence type="ECO:0000313" key="11">
    <source>
        <dbReference type="Proteomes" id="UP000030693"/>
    </source>
</evidence>
<dbReference type="Pfam" id="PF00130">
    <property type="entry name" value="C1_1"/>
    <property type="match status" value="1"/>
</dbReference>
<dbReference type="GO" id="GO:0030833">
    <property type="term" value="P:regulation of actin filament polymerization"/>
    <property type="evidence" value="ECO:0007669"/>
    <property type="project" value="TreeGrafter"/>
</dbReference>
<dbReference type="STRING" id="691883.A0A058ZDZ4"/>
<dbReference type="PANTHER" id="PTHR15735:SF21">
    <property type="entry name" value="PROTEIN NERVOUS WRECK"/>
    <property type="match status" value="1"/>
</dbReference>
<dbReference type="EMBL" id="KB932201">
    <property type="protein sequence ID" value="KCV72620.1"/>
    <property type="molecule type" value="Genomic_DNA"/>
</dbReference>
<dbReference type="InterPro" id="IPR002219">
    <property type="entry name" value="PKC_DAG/PE"/>
</dbReference>
<keyword evidence="2" id="KW-0479">Metal-binding</keyword>
<dbReference type="Pfam" id="PF00611">
    <property type="entry name" value="FCH"/>
    <property type="match status" value="1"/>
</dbReference>
<dbReference type="PRINTS" id="PR00452">
    <property type="entry name" value="SH3DOMAIN"/>
</dbReference>
<evidence type="ECO:0000259" key="9">
    <source>
        <dbReference type="PROSITE" id="PS51741"/>
    </source>
</evidence>
<dbReference type="SUPFAM" id="SSF57889">
    <property type="entry name" value="Cysteine-rich domain"/>
    <property type="match status" value="1"/>
</dbReference>
<keyword evidence="11" id="KW-1185">Reference proteome</keyword>
<dbReference type="Gene3D" id="1.20.1270.60">
    <property type="entry name" value="Arfaptin homology (AH) domain/BAR domain"/>
    <property type="match status" value="1"/>
</dbReference>
<dbReference type="AlphaFoldDB" id="A0A058ZDZ4"/>
<organism evidence="10">
    <name type="scientific">Fonticula alba</name>
    <name type="common">Slime mold</name>
    <dbReference type="NCBI Taxonomy" id="691883"/>
    <lineage>
        <taxon>Eukaryota</taxon>
        <taxon>Rotosphaerida</taxon>
        <taxon>Fonticulaceae</taxon>
        <taxon>Fonticula</taxon>
    </lineage>
</organism>
<feature type="region of interest" description="Disordered" evidence="6">
    <location>
        <begin position="85"/>
        <end position="121"/>
    </location>
</feature>
<dbReference type="Gene3D" id="3.30.60.20">
    <property type="match status" value="1"/>
</dbReference>
<name>A0A058ZDZ4_FONAL</name>
<dbReference type="InterPro" id="IPR036028">
    <property type="entry name" value="SH3-like_dom_sf"/>
</dbReference>
<dbReference type="SMART" id="SM00326">
    <property type="entry name" value="SH3"/>
    <property type="match status" value="2"/>
</dbReference>
<evidence type="ECO:0000256" key="4">
    <source>
        <dbReference type="PROSITE-ProRule" id="PRU00192"/>
    </source>
</evidence>
<evidence type="ECO:0000256" key="6">
    <source>
        <dbReference type="SAM" id="MobiDB-lite"/>
    </source>
</evidence>
<dbReference type="PROSITE" id="PS50002">
    <property type="entry name" value="SH3"/>
    <property type="match status" value="2"/>
</dbReference>
<dbReference type="eggNOG" id="KOG3565">
    <property type="taxonomic scope" value="Eukaryota"/>
</dbReference>
<dbReference type="Gene3D" id="2.30.30.40">
    <property type="entry name" value="SH3 Domains"/>
    <property type="match status" value="2"/>
</dbReference>
<dbReference type="Proteomes" id="UP000030693">
    <property type="component" value="Unassembled WGS sequence"/>
</dbReference>
<dbReference type="InterPro" id="IPR001452">
    <property type="entry name" value="SH3_domain"/>
</dbReference>
<accession>A0A058ZDZ4</accession>
<feature type="domain" description="Phorbol-ester/DAG-type" evidence="8">
    <location>
        <begin position="445"/>
        <end position="491"/>
    </location>
</feature>
<dbReference type="GO" id="GO:0046872">
    <property type="term" value="F:metal ion binding"/>
    <property type="evidence" value="ECO:0007669"/>
    <property type="project" value="UniProtKB-KW"/>
</dbReference>
<keyword evidence="1 4" id="KW-0728">SH3 domain</keyword>
<dbReference type="SUPFAM" id="SSF50044">
    <property type="entry name" value="SH3-domain"/>
    <property type="match status" value="2"/>
</dbReference>